<keyword evidence="2" id="KW-1185">Reference proteome</keyword>
<reference evidence="1 2" key="1">
    <citation type="journal article" date="2018" name="New Phytol.">
        <title>Phylogenomics of Endogonaceae and evolution of mycorrhizas within Mucoromycota.</title>
        <authorList>
            <person name="Chang Y."/>
            <person name="Desiro A."/>
            <person name="Na H."/>
            <person name="Sandor L."/>
            <person name="Lipzen A."/>
            <person name="Clum A."/>
            <person name="Barry K."/>
            <person name="Grigoriev I.V."/>
            <person name="Martin F.M."/>
            <person name="Stajich J.E."/>
            <person name="Smith M.E."/>
            <person name="Bonito G."/>
            <person name="Spatafora J.W."/>
        </authorList>
    </citation>
    <scope>NUCLEOTIDE SEQUENCE [LARGE SCALE GENOMIC DNA]</scope>
    <source>
        <strain evidence="1 2">GMNB39</strain>
    </source>
</reference>
<dbReference type="AlphaFoldDB" id="A0A433DL48"/>
<protein>
    <submittedName>
        <fullName evidence="1">Uncharacterized protein</fullName>
    </submittedName>
</protein>
<comment type="caution">
    <text evidence="1">The sequence shown here is derived from an EMBL/GenBank/DDBJ whole genome shotgun (WGS) entry which is preliminary data.</text>
</comment>
<accession>A0A433DL48</accession>
<evidence type="ECO:0000313" key="2">
    <source>
        <dbReference type="Proteomes" id="UP000268093"/>
    </source>
</evidence>
<gene>
    <name evidence="1" type="ORF">BC936DRAFT_146959</name>
</gene>
<proteinExistence type="predicted"/>
<dbReference type="EMBL" id="RBNI01000585">
    <property type="protein sequence ID" value="RUP51614.1"/>
    <property type="molecule type" value="Genomic_DNA"/>
</dbReference>
<organism evidence="1 2">
    <name type="scientific">Jimgerdemannia flammicorona</name>
    <dbReference type="NCBI Taxonomy" id="994334"/>
    <lineage>
        <taxon>Eukaryota</taxon>
        <taxon>Fungi</taxon>
        <taxon>Fungi incertae sedis</taxon>
        <taxon>Mucoromycota</taxon>
        <taxon>Mucoromycotina</taxon>
        <taxon>Endogonomycetes</taxon>
        <taxon>Endogonales</taxon>
        <taxon>Endogonaceae</taxon>
        <taxon>Jimgerdemannia</taxon>
    </lineage>
</organism>
<sequence length="216" mass="23321">MTPPQSRPYHCRLDRVEDERSPKKPNHGLTISASSTISPVFRNEISTVRRVAILVIHSTQFRGFSVNDHVDFLAPHYARIGVLGARATRILHRKSAALPIATKSLPSACLPTSMAWSTSGIMMNIFKHLAVGEDVQAGTIISDQYLAFNDLGPSALECQCIGMAECEVILGQYDTCRKSIGDISYELASATLSAGTVASDTLAVVPCQGQTTTGMR</sequence>
<name>A0A433DL48_9FUNG</name>
<dbReference type="Proteomes" id="UP000268093">
    <property type="component" value="Unassembled WGS sequence"/>
</dbReference>
<evidence type="ECO:0000313" key="1">
    <source>
        <dbReference type="EMBL" id="RUP51614.1"/>
    </source>
</evidence>